<reference evidence="2 3" key="1">
    <citation type="submission" date="2014-06" db="EMBL/GenBank/DDBJ databases">
        <title>Evolutionary Origins and Diversification of the Mycorrhizal Mutualists.</title>
        <authorList>
            <consortium name="DOE Joint Genome Institute"/>
            <consortium name="Mycorrhizal Genomics Consortium"/>
            <person name="Kohler A."/>
            <person name="Kuo A."/>
            <person name="Nagy L.G."/>
            <person name="Floudas D."/>
            <person name="Copeland A."/>
            <person name="Barry K.W."/>
            <person name="Cichocki N."/>
            <person name="Veneault-Fourrey C."/>
            <person name="LaButti K."/>
            <person name="Lindquist E.A."/>
            <person name="Lipzen A."/>
            <person name="Lundell T."/>
            <person name="Morin E."/>
            <person name="Murat C."/>
            <person name="Riley R."/>
            <person name="Ohm R."/>
            <person name="Sun H."/>
            <person name="Tunlid A."/>
            <person name="Henrissat B."/>
            <person name="Grigoriev I.V."/>
            <person name="Hibbett D.S."/>
            <person name="Martin F."/>
        </authorList>
    </citation>
    <scope>NUCLEOTIDE SEQUENCE [LARGE SCALE GENOMIC DNA]</scope>
    <source>
        <strain evidence="2 3">SS14</strain>
    </source>
</reference>
<sequence>MRKSAGEQEARTVHTINSSSRSEVHTSQQVPMRAGLPPMHPIHELLPNIDPVEWFFGLGSQDMNFSAGPVTSRADRERERLVQEAENLDFQDEAFDAFSREMDTTMTNVMQQMDELGKS</sequence>
<name>A0A0C9TYL6_SPHS4</name>
<organism evidence="2 3">
    <name type="scientific">Sphaerobolus stellatus (strain SS14)</name>
    <dbReference type="NCBI Taxonomy" id="990650"/>
    <lineage>
        <taxon>Eukaryota</taxon>
        <taxon>Fungi</taxon>
        <taxon>Dikarya</taxon>
        <taxon>Basidiomycota</taxon>
        <taxon>Agaricomycotina</taxon>
        <taxon>Agaricomycetes</taxon>
        <taxon>Phallomycetidae</taxon>
        <taxon>Geastrales</taxon>
        <taxon>Sphaerobolaceae</taxon>
        <taxon>Sphaerobolus</taxon>
    </lineage>
</organism>
<protein>
    <submittedName>
        <fullName evidence="2">Unplaced genomic scaffold SPHSTscaffold_112, whole genome shotgun sequence</fullName>
    </submittedName>
</protein>
<evidence type="ECO:0000256" key="1">
    <source>
        <dbReference type="SAM" id="MobiDB-lite"/>
    </source>
</evidence>
<feature type="region of interest" description="Disordered" evidence="1">
    <location>
        <begin position="1"/>
        <end position="36"/>
    </location>
</feature>
<dbReference type="EMBL" id="KN837187">
    <property type="protein sequence ID" value="KIJ35563.1"/>
    <property type="molecule type" value="Genomic_DNA"/>
</dbReference>
<dbReference type="HOGENOM" id="CLU_2062934_0_0_1"/>
<evidence type="ECO:0000313" key="2">
    <source>
        <dbReference type="EMBL" id="KIJ35563.1"/>
    </source>
</evidence>
<feature type="compositionally biased region" description="Polar residues" evidence="1">
    <location>
        <begin position="14"/>
        <end position="30"/>
    </location>
</feature>
<dbReference type="AlphaFoldDB" id="A0A0C9TYL6"/>
<keyword evidence="3" id="KW-1185">Reference proteome</keyword>
<dbReference type="Proteomes" id="UP000054279">
    <property type="component" value="Unassembled WGS sequence"/>
</dbReference>
<gene>
    <name evidence="2" type="ORF">M422DRAFT_262146</name>
</gene>
<proteinExistence type="predicted"/>
<evidence type="ECO:0000313" key="3">
    <source>
        <dbReference type="Proteomes" id="UP000054279"/>
    </source>
</evidence>
<feature type="compositionally biased region" description="Basic and acidic residues" evidence="1">
    <location>
        <begin position="1"/>
        <end position="12"/>
    </location>
</feature>
<accession>A0A0C9TYL6</accession>